<dbReference type="RefSeq" id="WP_264515706.1">
    <property type="nucleotide sequence ID" value="NZ_JAPDDR010000013.1"/>
</dbReference>
<protein>
    <recommendedName>
        <fullName evidence="2">DUF11 domain-containing protein</fullName>
    </recommendedName>
</protein>
<gene>
    <name evidence="3" type="ORF">OJ996_21285</name>
</gene>
<feature type="chain" id="PRO_5045760244" description="DUF11 domain-containing protein" evidence="1">
    <location>
        <begin position="25"/>
        <end position="2330"/>
    </location>
</feature>
<evidence type="ECO:0000259" key="2">
    <source>
        <dbReference type="Pfam" id="PF01345"/>
    </source>
</evidence>
<dbReference type="PANTHER" id="PTHR47197:SF3">
    <property type="entry name" value="DIHYDRO-HEME D1 DEHYDROGENASE"/>
    <property type="match status" value="1"/>
</dbReference>
<accession>A0ABT3G8G0</accession>
<dbReference type="InterPro" id="IPR001434">
    <property type="entry name" value="OmcB-like_DUF11"/>
</dbReference>
<feature type="domain" description="DUF11" evidence="2">
    <location>
        <begin position="892"/>
        <end position="1004"/>
    </location>
</feature>
<reference evidence="3" key="1">
    <citation type="submission" date="2022-10" db="EMBL/GenBank/DDBJ databases">
        <title>Luteolibacter sp. GHJ8, whole genome shotgun sequencing project.</title>
        <authorList>
            <person name="Zhao G."/>
            <person name="Shen L."/>
        </authorList>
    </citation>
    <scope>NUCLEOTIDE SEQUENCE</scope>
    <source>
        <strain evidence="3">GHJ8</strain>
    </source>
</reference>
<keyword evidence="1" id="KW-0732">Signal</keyword>
<dbReference type="EMBL" id="JAPDDR010000013">
    <property type="protein sequence ID" value="MCW1916137.1"/>
    <property type="molecule type" value="Genomic_DNA"/>
</dbReference>
<feature type="signal peptide" evidence="1">
    <location>
        <begin position="1"/>
        <end position="24"/>
    </location>
</feature>
<dbReference type="Gene3D" id="2.60.40.10">
    <property type="entry name" value="Immunoglobulins"/>
    <property type="match status" value="3"/>
</dbReference>
<dbReference type="SUPFAM" id="SSF50969">
    <property type="entry name" value="YVTN repeat-like/Quinoprotein amine dehydrogenase"/>
    <property type="match status" value="3"/>
</dbReference>
<dbReference type="Pfam" id="PF01345">
    <property type="entry name" value="DUF11"/>
    <property type="match status" value="2"/>
</dbReference>
<dbReference type="Proteomes" id="UP001165653">
    <property type="component" value="Unassembled WGS sequence"/>
</dbReference>
<proteinExistence type="predicted"/>
<keyword evidence="4" id="KW-1185">Reference proteome</keyword>
<comment type="caution">
    <text evidence="3">The sequence shown here is derived from an EMBL/GenBank/DDBJ whole genome shotgun (WGS) entry which is preliminary data.</text>
</comment>
<evidence type="ECO:0000256" key="1">
    <source>
        <dbReference type="SAM" id="SignalP"/>
    </source>
</evidence>
<dbReference type="Gene3D" id="2.130.10.10">
    <property type="entry name" value="YVTN repeat-like/Quinoprotein amine dehydrogenase"/>
    <property type="match status" value="3"/>
</dbReference>
<sequence length="2330" mass="247207">MNRWKSAGCWLGAWSLLGIAQVSADVLHTSNFDTGFLPKDWKVSRTVQGQAILSADFEPIQGTRQLVLHDAKNDAKHSVTEATLRLPLLDHRDVVLSFKAKSIGDGNLGRPVPEGIYTKSGRDFDAVSVSVDGKRWVVVQSFVGLPNGPQDFTLSLDAAAASLGGYGKVPFMIRFSWFGRMSAPWAGLAIDDVKVTGIFDPRVELQIPAVVTEGAAPLKVRATRGVVTKETMTLQLSGDPSGVLDFPASVTFPKKAKFVEFTVSAPNDGVLNPHRQTTVRAGWAGREVAAAPVRVGDVTPLAVSLELPAELREGGPAGEGRVVFNRHTDAVVPVQLAADPAGQLEFPATIEVPAGTIEMTFPLSASNDTLFDGDVEVGLNATFAGGSASTSTTAVDNDEMSLRVELPATVREGGSVTGTLFMGASHPHLRTRVNLEVSGHSLYGPGPIELLPGETTATFTLNSGDDVFAESDRSHVVTARATGYQNGSTTIRVLENDLSKLRFDPLAGAVEQGTPFPVTLRAADGSGLVLEGVEGAANLVAVNADGSTHAVSPATVTLSQGSWTGQVTLPEAALAPVALRATRGTASTEIALSVARTLAMKASDLAVDPTRGKIYAAFSWDGGEHANKVLAIDPKTGAVTATVNIGANCGKLAITSGGEFLYVAHTSDGMVSQIDLATFTVVRSFGAQALDMATVPGNPNRLISLTLSGVWALENGVLLPQKIQHNNIGNFLEASSDPGVFFCFNGLSTEYGFRKIFLGPDGVTEGPVMEGIFHEEVGEVVAAGDFVFDNHGRMANGLAMKREINFPAFGPVCPDLQRKRVYFLAWEAAGYRTLKAFDPATAHEIAQVNLPASHTNPKGLVRWGESGLAFRSEKGITLFQIPRLTGAGNPADLEVRIESSTGAAATGDPVEYEVVVSNEGTAQAPDTLVTVDLGGDQTIERVDSPAIPYTQSGKRISFHPGVLPQGGSRSFKIKARAGGAGLIAASAAASSSVVDPDFEPAVAAVSVEFDNAPGAFNELRLAINDIVEDPTRGLLWLALGAEAGAGLANSIVSLDPTTGHISQPIPLWATPGMLKVSENGTYLHAVLLDLPLMQRVRLDLHRKDLRHVFGGTADGQRMFGGDFEILDGDGRSIVISRYDPLLRPGIKGVAVYDDGVVRPRIEHSFNSSVLEDSPDASIFYGYDNASTGFGFSHLKVDAEGVRTVASRSYMFSYNFAIRLESAGDKVFATDGGVVDGLAMKGLGNFGTNGPMVPDPQRDRAFFLESSGDAGWNYDVLTSYSTDTMMSEFSRRLPKGYGLPRRMIRWGNNGIAFSVDQTVVLLSDPHLIPSGDPADLGVQVSVTSGEAMVGEPIRYRVDILNEGPNPATECFASVFVTEGQVVESVDGAPFVRDGNWYSFYLGDLAPDEDVRIEIVTRMNQPGTAQCFAYLEATSDDPRAGNNSDTAVVPVSYNRGLDAVNRLQLALSGMVKDPVQDLIWCSVSPGGPPGLARSVVAIDPANGTIKHRIPMSNAPGTLAISADGRWLYAGLLDMTAIRRIDLQTRTLDILIELGPDRFAGEIEVLQGDGRSVVVAMQNRTLASRFAALAVYDDAVKRLQEITSWEGSVNEIASSADPGIFFGINTDSTGADFYRLRVSATGVVVEEGQMRAIREFWGGLRSDGDYVVMDTGRRIDGATITWKGEFNASGTALPETGIGRVFFVEHEFDWGSRADSARRISAYDSNSMVKVLETPLPEGLGWARDFLRCGGDRMAFRSNGELILVRSSQLTPSAVPSDLAVSVQAPPVVHVGVPAFYTVTITNVGQSAVTSTVTGVNLSVNQTLGTIDAPGATHTVEGLRVTIKGGPLAAGASAVYRVAGNPETAGVLSCNAGVTSPAVEVQLANNKAEAINHARYTMGPNAGWITRFTAKDIIDDPTRNWIWASVASSGKPGAQGAVSAIDPLTGLVMARVSFTGNPTALAISRNGRYLYAALLDQPAVQRIDLVSRTADLLIPLGDDPAYRAEDMLVLEGDGTALMVARNDPPTTWTQAGVAVYDGAVKRPNVTPRPWTGNRIEASPDPNVFYGFNGRNTGAELYRMTVDANGVTQTMVANTLFAPFTDYRASGNLLFTSSGRLIDTTSLSVKFSLPNGNWGIPWVDAAHQSCYLTNNIFLYAYSTETGEEKETFPIGGLNYPGAHKQMVRWGTDGFAILGENGKILFLRWALAPYTPPVAAGEADATVAGTTLDSDGDGLADALEYFFGTSATAPQAGSPVKVLGVNEGGLHLTFTRRQGLPAGAYRIAVSGDMKSWQAAEGVVESVTGTAEIDGVMVETVEARVPCPVGRGFVRIEWDG</sequence>
<name>A0ABT3G8G0_9BACT</name>
<evidence type="ECO:0000313" key="4">
    <source>
        <dbReference type="Proteomes" id="UP001165653"/>
    </source>
</evidence>
<dbReference type="InterPro" id="IPR015943">
    <property type="entry name" value="WD40/YVTN_repeat-like_dom_sf"/>
</dbReference>
<dbReference type="SUPFAM" id="SSF63829">
    <property type="entry name" value="Calcium-dependent phosphotriesterase"/>
    <property type="match status" value="1"/>
</dbReference>
<evidence type="ECO:0000313" key="3">
    <source>
        <dbReference type="EMBL" id="MCW1916137.1"/>
    </source>
</evidence>
<dbReference type="InterPro" id="IPR051200">
    <property type="entry name" value="Host-pathogen_enzymatic-act"/>
</dbReference>
<dbReference type="InterPro" id="IPR011044">
    <property type="entry name" value="Quino_amine_DH_bsu"/>
</dbReference>
<feature type="domain" description="DUF11" evidence="2">
    <location>
        <begin position="1334"/>
        <end position="1446"/>
    </location>
</feature>
<organism evidence="3 4">
    <name type="scientific">Luteolibacter rhizosphaerae</name>
    <dbReference type="NCBI Taxonomy" id="2989719"/>
    <lineage>
        <taxon>Bacteria</taxon>
        <taxon>Pseudomonadati</taxon>
        <taxon>Verrucomicrobiota</taxon>
        <taxon>Verrucomicrobiia</taxon>
        <taxon>Verrucomicrobiales</taxon>
        <taxon>Verrucomicrobiaceae</taxon>
        <taxon>Luteolibacter</taxon>
    </lineage>
</organism>
<dbReference type="PANTHER" id="PTHR47197">
    <property type="entry name" value="PROTEIN NIRF"/>
    <property type="match status" value="1"/>
</dbReference>
<dbReference type="InterPro" id="IPR013783">
    <property type="entry name" value="Ig-like_fold"/>
</dbReference>